<keyword evidence="2" id="KW-1185">Reference proteome</keyword>
<gene>
    <name evidence="1" type="ORF">GCM10025867_48580</name>
</gene>
<dbReference type="EMBL" id="AP027733">
    <property type="protein sequence ID" value="BDZ52617.1"/>
    <property type="molecule type" value="Genomic_DNA"/>
</dbReference>
<evidence type="ECO:0000313" key="1">
    <source>
        <dbReference type="EMBL" id="BDZ52617.1"/>
    </source>
</evidence>
<accession>A0ABN6Y5K9</accession>
<evidence type="ECO:0000313" key="2">
    <source>
        <dbReference type="Proteomes" id="UP001321486"/>
    </source>
</evidence>
<keyword evidence="1" id="KW-0614">Plasmid</keyword>
<proteinExistence type="predicted"/>
<sequence>MKLSGELISVSIDGRGAAWCDGIFSGDEEIVEMARNASIFSLEVDVMGIPIQADSDSTTGALAALYAYSPGRTILIQAPDDIFDILDHQASLDEPELWSA</sequence>
<name>A0ABN6Y5K9_9MICO</name>
<geneLocation type="plasmid" evidence="1 2">
    <name>pNBRC108728a</name>
</geneLocation>
<dbReference type="Proteomes" id="UP001321486">
    <property type="component" value="Plasmid pNBRC108728a"/>
</dbReference>
<reference evidence="2" key="1">
    <citation type="journal article" date="2019" name="Int. J. Syst. Evol. Microbiol.">
        <title>The Global Catalogue of Microorganisms (GCM) 10K type strain sequencing project: providing services to taxonomists for standard genome sequencing and annotation.</title>
        <authorList>
            <consortium name="The Broad Institute Genomics Platform"/>
            <consortium name="The Broad Institute Genome Sequencing Center for Infectious Disease"/>
            <person name="Wu L."/>
            <person name="Ma J."/>
        </authorList>
    </citation>
    <scope>NUCLEOTIDE SEQUENCE [LARGE SCALE GENOMIC DNA]</scope>
    <source>
        <strain evidence="2">NBRC 108728</strain>
    </source>
</reference>
<evidence type="ECO:0008006" key="3">
    <source>
        <dbReference type="Google" id="ProtNLM"/>
    </source>
</evidence>
<protein>
    <recommendedName>
        <fullName evidence="3">STAS domain-containing protein</fullName>
    </recommendedName>
</protein>
<organism evidence="1 2">
    <name type="scientific">Frondihabitans sucicola</name>
    <dbReference type="NCBI Taxonomy" id="1268041"/>
    <lineage>
        <taxon>Bacteria</taxon>
        <taxon>Bacillati</taxon>
        <taxon>Actinomycetota</taxon>
        <taxon>Actinomycetes</taxon>
        <taxon>Micrococcales</taxon>
        <taxon>Microbacteriaceae</taxon>
        <taxon>Frondihabitans</taxon>
    </lineage>
</organism>